<dbReference type="Pfam" id="PF00665">
    <property type="entry name" value="rve"/>
    <property type="match status" value="1"/>
</dbReference>
<dbReference type="GO" id="GO:0004190">
    <property type="term" value="F:aspartic-type endopeptidase activity"/>
    <property type="evidence" value="ECO:0007669"/>
    <property type="project" value="UniProtKB-KW"/>
</dbReference>
<dbReference type="CDD" id="cd09272">
    <property type="entry name" value="RNase_HI_RT_Ty1"/>
    <property type="match status" value="2"/>
</dbReference>
<dbReference type="GO" id="GO:0015074">
    <property type="term" value="P:DNA integration"/>
    <property type="evidence" value="ECO:0007669"/>
    <property type="project" value="InterPro"/>
</dbReference>
<dbReference type="Pfam" id="PF07727">
    <property type="entry name" value="RVT_2"/>
    <property type="match status" value="2"/>
</dbReference>
<dbReference type="InterPro" id="IPR013103">
    <property type="entry name" value="RVT_2"/>
</dbReference>
<dbReference type="PROSITE" id="PS50994">
    <property type="entry name" value="INTEGRASE"/>
    <property type="match status" value="2"/>
</dbReference>
<dbReference type="InterPro" id="IPR043502">
    <property type="entry name" value="DNA/RNA_pol_sf"/>
</dbReference>
<keyword evidence="1" id="KW-0645">Protease</keyword>
<evidence type="ECO:0000313" key="7">
    <source>
        <dbReference type="EMBL" id="KAJ6423528.1"/>
    </source>
</evidence>
<dbReference type="PANTHER" id="PTHR42648:SF18">
    <property type="entry name" value="RETROTRANSPOSON, UNCLASSIFIED-LIKE PROTEIN"/>
    <property type="match status" value="1"/>
</dbReference>
<evidence type="ECO:0000256" key="3">
    <source>
        <dbReference type="ARBA" id="ARBA00022750"/>
    </source>
</evidence>
<dbReference type="InterPro" id="IPR012337">
    <property type="entry name" value="RNaseH-like_sf"/>
</dbReference>
<reference evidence="7 8" key="1">
    <citation type="journal article" date="2023" name="Int. J. Mol. Sci.">
        <title>De Novo Assembly and Annotation of 11 Diverse Shrub Willow (Salix) Genomes Reveals Novel Gene Organization in Sex-Linked Regions.</title>
        <authorList>
            <person name="Hyden B."/>
            <person name="Feng K."/>
            <person name="Yates T.B."/>
            <person name="Jawdy S."/>
            <person name="Cereghino C."/>
            <person name="Smart L.B."/>
            <person name="Muchero W."/>
        </authorList>
    </citation>
    <scope>NUCLEOTIDE SEQUENCE [LARGE SCALE GENOMIC DNA]</scope>
    <source>
        <tissue evidence="7">Shoot tip</tissue>
    </source>
</reference>
<keyword evidence="3" id="KW-0064">Aspartyl protease</keyword>
<dbReference type="InterPro" id="IPR054722">
    <property type="entry name" value="PolX-like_BBD"/>
</dbReference>
<evidence type="ECO:0000256" key="1">
    <source>
        <dbReference type="ARBA" id="ARBA00022670"/>
    </source>
</evidence>
<dbReference type="InterPro" id="IPR036397">
    <property type="entry name" value="RNaseH_sf"/>
</dbReference>
<dbReference type="InterPro" id="IPR001584">
    <property type="entry name" value="Integrase_cat-core"/>
</dbReference>
<proteinExistence type="predicted"/>
<dbReference type="InterPro" id="IPR025724">
    <property type="entry name" value="GAG-pre-integrase_dom"/>
</dbReference>
<dbReference type="InterPro" id="IPR057670">
    <property type="entry name" value="SH3_retrovirus"/>
</dbReference>
<dbReference type="GO" id="GO:0046872">
    <property type="term" value="F:metal ion binding"/>
    <property type="evidence" value="ECO:0007669"/>
    <property type="project" value="UniProtKB-KW"/>
</dbReference>
<protein>
    <recommendedName>
        <fullName evidence="6">Integrase catalytic domain-containing protein</fullName>
    </recommendedName>
</protein>
<evidence type="ECO:0000256" key="5">
    <source>
        <dbReference type="SAM" id="MobiDB-lite"/>
    </source>
</evidence>
<feature type="domain" description="Integrase catalytic" evidence="6">
    <location>
        <begin position="928"/>
        <end position="1104"/>
    </location>
</feature>
<dbReference type="Pfam" id="PF13976">
    <property type="entry name" value="gag_pre-integrs"/>
    <property type="match status" value="1"/>
</dbReference>
<keyword evidence="2" id="KW-0479">Metal-binding</keyword>
<dbReference type="EMBL" id="JAPFFJ010000006">
    <property type="protein sequence ID" value="KAJ6423528.1"/>
    <property type="molecule type" value="Genomic_DNA"/>
</dbReference>
<sequence>MARSIPHQSSISIVRKLDRSSAPYTPEQNGVSERRNRYIMDMVRCMLHDKNLPKAFWAEAASTAIFLQNRLPTKLLHEKTPFEAWYNYKPSLRFLKVFGSLCFVHIPQIKRDKLDKKAAPGIFVGYSGASKAYKGHSQRNQQPADPLLDETVDDPPTRGTRSLEDVYQRSNVALYELEGYEEAKQSPEWQKAMQEEISMIEKNCTWELVDRPLEKNIIGVKWIYRTKLNADSTINKHKARLVVKGYAQIYGFDYLDTFAPVARMDTIRLLLAVAAQKNWKVFQLDVKSAFLNGILQEEIYVEQPAGFEIQGKEDKVYLLKKALYGLKQAPRAWYGRIDDYLTGSNTEQVEHFKLNMMEVFEMTDLGLMSFFLGMEILQGKDEIFICQKKYLMEILKKFHMESCKPTATPMNQKDKFSKEDGTAKKQSIVAQSTAEAEFIAATTAVNQALWLQKLLRDLHMEEEEATEILVDNQAAIAISNNPKVDQKFESCGSFKDSKEMAENHFVQPAIPKLDEKAIDDQKLKDLKVKNYLFQAIDRSILETILNKETSKNIWDSLKQKYEGTTRVKRAQLQALRKEFEILQMKVGETVNDYFARTLTIANKMRNHGETMEDVTIIEKILRSMTANFNYVVCSIEESHDIDSLTIDQLQSSLLVHEQRMCVPVIEEQALKVFYEDRPGRGRGRSRGGFRGRGRGSFNFDKSIVECYHYHKLGHYQYECLSKQKEANFAEAHEEMLLMAYIEEVQDQRADMWFLDSGCSNHMSRKKDLFCELDEDFREQVKLGNNSSMMVKGKGNVKFQSLNTSQVITGVFYVPELKTNLLSIGQLLEKGLIILFKHGRCKIFHPEKGLIMETVMSPNRMFILQPFSQAAMSFHTITEDSAQLWHSRYGHLSYSGLKTLEQRMMVIGLPKFETPARICQTCLVGKQSRDSFPKASTWRASQVLQLIHSDICGPITPMSNSNKRYLKTFIDDYSRKTWVYFLAKKSHAFDTFKNFKNRVEKETSKFIKGLRTDRGGEYTSQQFNEFCLKNGINRQLTSAYTPHQNGVVERKNRTIMNMVRSMLYDMKIPRSFWPEAANWAVHVLNRCPTLAVKDMTPEEAWGGSKPSVQYFRVFGCISHVHVPAATRNKLDNRSVKCVLLGVSDESKAYRLYNPATNKIIVSRDVRFDEDKSWIWDENHEATLVVDLEWEDETASNDAAADEECDVVDETAAIEPQDRVMSTGAVAIEGTVAREHGDATGYNEAVTVTANANGKAIRDDSGLMADDRTIVPFGRRHRQQPVWMRDYDCGEGHSGEGVSEKEEISTLAMFASADPIAFDEAVKSAKWRNAMDLEIQSIEKNETWELTDLPVGGKMIGTQQYGVDYNEVFAPGARLDTVRLILALVAQEGWIVYQLDVKSAFLHGELSEEVFVEQPRGYEIRGQEQKVYKLKKALYGLKQAPRAWYSRIESYFIQGGFEKCSHEPTLFIKQNIQGNILIISLYVDDLIFTGNDKSMFAEFKQSMMDEFDMTDLGAVSWLSKKQPVVSLSTTEAEVIAAAGCACQAIWLRKILARLGHAQNSPTIVFCDNSSTIKLAKNPVMHGRSKHIDVRFHFLRDLTKDETIQLIHCDSQEQAADVMTKPLKLAAFMKMSELMGMCSLTVT</sequence>
<dbReference type="GO" id="GO:0003676">
    <property type="term" value="F:nucleic acid binding"/>
    <property type="evidence" value="ECO:0007669"/>
    <property type="project" value="InterPro"/>
</dbReference>
<dbReference type="GO" id="GO:0006508">
    <property type="term" value="P:proteolysis"/>
    <property type="evidence" value="ECO:0007669"/>
    <property type="project" value="UniProtKB-KW"/>
</dbReference>
<dbReference type="Pfam" id="PF14223">
    <property type="entry name" value="Retrotran_gag_2"/>
    <property type="match status" value="1"/>
</dbReference>
<dbReference type="PANTHER" id="PTHR42648">
    <property type="entry name" value="TRANSPOSASE, PUTATIVE-RELATED"/>
    <property type="match status" value="1"/>
</dbReference>
<keyword evidence="4" id="KW-0378">Hydrolase</keyword>
<comment type="caution">
    <text evidence="7">The sequence shown here is derived from an EMBL/GenBank/DDBJ whole genome shotgun (WGS) entry which is preliminary data.</text>
</comment>
<feature type="region of interest" description="Disordered" evidence="5">
    <location>
        <begin position="133"/>
        <end position="161"/>
    </location>
</feature>
<dbReference type="Proteomes" id="UP001162972">
    <property type="component" value="Chromosome 16"/>
</dbReference>
<dbReference type="Pfam" id="PF22936">
    <property type="entry name" value="Pol_BBD"/>
    <property type="match status" value="1"/>
</dbReference>
<dbReference type="Gene3D" id="3.30.420.10">
    <property type="entry name" value="Ribonuclease H-like superfamily/Ribonuclease H"/>
    <property type="match status" value="2"/>
</dbReference>
<keyword evidence="8" id="KW-1185">Reference proteome</keyword>
<organism evidence="7 8">
    <name type="scientific">Salix udensis</name>
    <dbReference type="NCBI Taxonomy" id="889485"/>
    <lineage>
        <taxon>Eukaryota</taxon>
        <taxon>Viridiplantae</taxon>
        <taxon>Streptophyta</taxon>
        <taxon>Embryophyta</taxon>
        <taxon>Tracheophyta</taxon>
        <taxon>Spermatophyta</taxon>
        <taxon>Magnoliopsida</taxon>
        <taxon>eudicotyledons</taxon>
        <taxon>Gunneridae</taxon>
        <taxon>Pentapetalae</taxon>
        <taxon>rosids</taxon>
        <taxon>fabids</taxon>
        <taxon>Malpighiales</taxon>
        <taxon>Salicaceae</taxon>
        <taxon>Saliceae</taxon>
        <taxon>Salix</taxon>
    </lineage>
</organism>
<dbReference type="SUPFAM" id="SSF53098">
    <property type="entry name" value="Ribonuclease H-like"/>
    <property type="match status" value="2"/>
</dbReference>
<dbReference type="SUPFAM" id="SSF56672">
    <property type="entry name" value="DNA/RNA polymerases"/>
    <property type="match status" value="2"/>
</dbReference>
<gene>
    <name evidence="7" type="ORF">OIU84_024484</name>
</gene>
<dbReference type="Pfam" id="PF25597">
    <property type="entry name" value="SH3_retrovirus"/>
    <property type="match status" value="2"/>
</dbReference>
<evidence type="ECO:0000259" key="6">
    <source>
        <dbReference type="PROSITE" id="PS50994"/>
    </source>
</evidence>
<name>A0AAD6KHW4_9ROSI</name>
<evidence type="ECO:0000256" key="2">
    <source>
        <dbReference type="ARBA" id="ARBA00022723"/>
    </source>
</evidence>
<feature type="domain" description="Integrase catalytic" evidence="6">
    <location>
        <begin position="21"/>
        <end position="89"/>
    </location>
</feature>
<evidence type="ECO:0000256" key="4">
    <source>
        <dbReference type="ARBA" id="ARBA00022801"/>
    </source>
</evidence>
<evidence type="ECO:0000313" key="8">
    <source>
        <dbReference type="Proteomes" id="UP001162972"/>
    </source>
</evidence>
<accession>A0AAD6KHW4</accession>
<dbReference type="InterPro" id="IPR039537">
    <property type="entry name" value="Retrotran_Ty1/copia-like"/>
</dbReference>